<dbReference type="SUPFAM" id="SSF56176">
    <property type="entry name" value="FAD-binding/transporter-associated domain-like"/>
    <property type="match status" value="1"/>
</dbReference>
<evidence type="ECO:0000256" key="4">
    <source>
        <dbReference type="ARBA" id="ARBA00023004"/>
    </source>
</evidence>
<organism evidence="7 8">
    <name type="scientific">Acidithiobacillus concretivorus</name>
    <dbReference type="NCBI Taxonomy" id="3063952"/>
    <lineage>
        <taxon>Bacteria</taxon>
        <taxon>Pseudomonadati</taxon>
        <taxon>Pseudomonadota</taxon>
        <taxon>Acidithiobacillia</taxon>
        <taxon>Acidithiobacillales</taxon>
        <taxon>Acidithiobacillaceae</taxon>
        <taxon>Acidithiobacillus</taxon>
    </lineage>
</organism>
<dbReference type="PROSITE" id="PS51387">
    <property type="entry name" value="FAD_PCMH"/>
    <property type="match status" value="1"/>
</dbReference>
<name>A0ABS5ZPY5_9PROT</name>
<dbReference type="PANTHER" id="PTHR42934:SF2">
    <property type="entry name" value="GLYCOLATE OXIDASE SUBUNIT GLCD"/>
    <property type="match status" value="1"/>
</dbReference>
<dbReference type="EMBL" id="JABELD010000055">
    <property type="protein sequence ID" value="MBU2738727.1"/>
    <property type="molecule type" value="Genomic_DNA"/>
</dbReference>
<dbReference type="Pfam" id="PF11880">
    <property type="entry name" value="DUF3400"/>
    <property type="match status" value="1"/>
</dbReference>
<dbReference type="InterPro" id="IPR004017">
    <property type="entry name" value="Cys_rich_dom"/>
</dbReference>
<dbReference type="RefSeq" id="WP_215863697.1">
    <property type="nucleotide sequence ID" value="NZ_JABELD010000055.1"/>
</dbReference>
<dbReference type="Proteomes" id="UP001197028">
    <property type="component" value="Unassembled WGS sequence"/>
</dbReference>
<dbReference type="InterPro" id="IPR051914">
    <property type="entry name" value="FAD-linked_OxidoTrans_Type4"/>
</dbReference>
<gene>
    <name evidence="7" type="ORF">HJG40_07995</name>
</gene>
<keyword evidence="4" id="KW-0408">Iron</keyword>
<dbReference type="Pfam" id="PF02754">
    <property type="entry name" value="CCG"/>
    <property type="match status" value="2"/>
</dbReference>
<evidence type="ECO:0000256" key="1">
    <source>
        <dbReference type="ARBA" id="ARBA00022630"/>
    </source>
</evidence>
<evidence type="ECO:0000256" key="5">
    <source>
        <dbReference type="ARBA" id="ARBA00023014"/>
    </source>
</evidence>
<dbReference type="InterPro" id="IPR017896">
    <property type="entry name" value="4Fe4S_Fe-S-bd"/>
</dbReference>
<comment type="caution">
    <text evidence="7">The sequence shown here is derived from an EMBL/GenBank/DDBJ whole genome shotgun (WGS) entry which is preliminary data.</text>
</comment>
<dbReference type="Pfam" id="PF13183">
    <property type="entry name" value="Fer4_8"/>
    <property type="match status" value="1"/>
</dbReference>
<dbReference type="Pfam" id="PF02913">
    <property type="entry name" value="FAD-oxidase_C"/>
    <property type="match status" value="2"/>
</dbReference>
<keyword evidence="8" id="KW-1185">Reference proteome</keyword>
<dbReference type="InterPro" id="IPR036318">
    <property type="entry name" value="FAD-bd_PCMH-like_sf"/>
</dbReference>
<dbReference type="PANTHER" id="PTHR42934">
    <property type="entry name" value="GLYCOLATE OXIDASE SUBUNIT GLCD"/>
    <property type="match status" value="1"/>
</dbReference>
<accession>A0ABS5ZPY5</accession>
<evidence type="ECO:0000313" key="8">
    <source>
        <dbReference type="Proteomes" id="UP001197028"/>
    </source>
</evidence>
<dbReference type="Gene3D" id="3.30.70.2740">
    <property type="match status" value="1"/>
</dbReference>
<dbReference type="PROSITE" id="PS00198">
    <property type="entry name" value="4FE4S_FER_1"/>
    <property type="match status" value="1"/>
</dbReference>
<reference evidence="7 8" key="1">
    <citation type="journal article" date="2021" name="ISME J.">
        <title>Genomic evolution of the class Acidithiobacillia: deep-branching Proteobacteria living in extreme acidic conditions.</title>
        <authorList>
            <person name="Moya-Beltran A."/>
            <person name="Beard S."/>
            <person name="Rojas-Villalobos C."/>
            <person name="Issotta F."/>
            <person name="Gallardo Y."/>
            <person name="Ulloa R."/>
            <person name="Giaveno A."/>
            <person name="Degli Esposti M."/>
            <person name="Johnson D.B."/>
            <person name="Quatrini R."/>
        </authorList>
    </citation>
    <scope>NUCLEOTIDE SEQUENCE [LARGE SCALE GENOMIC DNA]</scope>
    <source>
        <strain evidence="7 8">ATCC 19703</strain>
    </source>
</reference>
<keyword evidence="1" id="KW-0285">Flavoprotein</keyword>
<proteinExistence type="predicted"/>
<dbReference type="InterPro" id="IPR009051">
    <property type="entry name" value="Helical_ferredxn"/>
</dbReference>
<dbReference type="Pfam" id="PF01565">
    <property type="entry name" value="FAD_binding_4"/>
    <property type="match status" value="1"/>
</dbReference>
<dbReference type="InterPro" id="IPR004113">
    <property type="entry name" value="FAD-bd_oxidored_4_C"/>
</dbReference>
<dbReference type="InterPro" id="IPR016166">
    <property type="entry name" value="FAD-bd_PCMH"/>
</dbReference>
<dbReference type="InterPro" id="IPR006094">
    <property type="entry name" value="Oxid_FAD_bind_N"/>
</dbReference>
<keyword evidence="5" id="KW-0411">Iron-sulfur</keyword>
<dbReference type="InterPro" id="IPR021817">
    <property type="entry name" value="DUF3400"/>
</dbReference>
<evidence type="ECO:0000313" key="7">
    <source>
        <dbReference type="EMBL" id="MBU2738727.1"/>
    </source>
</evidence>
<dbReference type="InterPro" id="IPR016164">
    <property type="entry name" value="FAD-linked_Oxase-like_C"/>
</dbReference>
<keyword evidence="3" id="KW-0274">FAD</keyword>
<keyword evidence="2" id="KW-0479">Metal-binding</keyword>
<protein>
    <submittedName>
        <fullName evidence="7">FAD-binding oxidoreductase</fullName>
    </submittedName>
</protein>
<feature type="domain" description="FAD-binding PCMH-type" evidence="6">
    <location>
        <begin position="1"/>
        <end position="225"/>
    </location>
</feature>
<dbReference type="SUPFAM" id="SSF55103">
    <property type="entry name" value="FAD-linked oxidases, C-terminal domain"/>
    <property type="match status" value="2"/>
</dbReference>
<dbReference type="InterPro" id="IPR016169">
    <property type="entry name" value="FAD-bd_PCMH_sub2"/>
</dbReference>
<dbReference type="Gene3D" id="1.10.1060.10">
    <property type="entry name" value="Alpha-helical ferredoxin"/>
    <property type="match status" value="1"/>
</dbReference>
<evidence type="ECO:0000256" key="3">
    <source>
        <dbReference type="ARBA" id="ARBA00022827"/>
    </source>
</evidence>
<feature type="non-terminal residue" evidence="7">
    <location>
        <position position="1"/>
    </location>
</feature>
<dbReference type="SUPFAM" id="SSF46548">
    <property type="entry name" value="alpha-helical ferredoxin"/>
    <property type="match status" value="1"/>
</dbReference>
<evidence type="ECO:0000259" key="6">
    <source>
        <dbReference type="PROSITE" id="PS51387"/>
    </source>
</evidence>
<dbReference type="Gene3D" id="3.30.465.10">
    <property type="match status" value="1"/>
</dbReference>
<sequence length="1109" mass="121605">PANESEVQGMVAACRELGLSIIPRGGGTGYTGGAIPLRRHTAVINTEKLEQISVIEAYTPAGLDTAVPSMVAGAGVVTKVVADAADAAGLVFAVDPTSMDASTIGGNIAMNAGGKKAVLWGTALDNLISWRMVTPDGNWLEVERLNHNLGKIHDQPQVDFLLKRFAADGKSPLGEPTKLTLPGASFRKPGLGKDVTDKFLGGLPGIQKEGCDGIITSGRFLLHRMPAHIRTVCLEFYGSDLNAAVPAIVEVKSFVESQNNVLLTGLEHLDDRYLKAIKYSNKAPRHERPKMLLLADIASDDPDAAGATAAAVVRIANARGGEGFVATTPESRRRFWADRSRTAAISAHTNAFKINEDVVIPLEQLGAYTRAVERINIEQSISSKLRSLAALEVYFNGDLAEIRKAKDYEDSSEDQAIVAAKRTAALALIEDTRQRWESLRKHLDDSALLHPELLDVQSAPALQPPETLIDLLLRGALRVSYRERVGRPLEALFAGDAFNALRERTREIHAEHKRARLFVALHMHAGDGNIHTNIPVLSSNHRMLHEADEVVDRIMAIALELGGVISGEHGIGITKMRWLEPEKIAAFAHYKAEVDPDNIFNPGKLLAGSGLDNAYTPSLQLVEQEALLLEASELGELNREIKDCLRCGKCKPVCMTHIPRANLLYSPRNKILATGLLIEAFLYEEQTRRGVSRQHFEAMNDVADHCTTCHKCMTPCPVDIDFGKVSIHMRNILRARGEKSFNMGTRLAMNYLNATEPGKVHFMRQWVLQTMFKAQALAHDIVKPLLPKGPPPATTGKASMRTEVIHFLRKPLPTKMGAQTMRQLLAIVDDKTVPIIRDSAKVTDDSDAVFYFPGCGSERLFSDIGLATLAMLHHVGAQTVLPPGYLCCGYPQTAGGQEDKGQEISVRNQVLFHRVANTLNYLDIKTVIVSCGTCMDQLLQYQFEQIFPGCRLLDIHEYLMEQGIALEGVAGVQYLYHDPCHSPMKTHKPQAVASRLLGQEVLESARCCGEAGTLASSRPDIATQLRFRKEEVLKEGVFQLTGSDKAVDNNVRLLTSCPACQQGLERYREDTGLDTDYIVVELARKILGGQWQQGFIDATRQGGIERILL</sequence>
<dbReference type="InterPro" id="IPR017900">
    <property type="entry name" value="4Fe4S_Fe_S_CS"/>
</dbReference>
<evidence type="ECO:0000256" key="2">
    <source>
        <dbReference type="ARBA" id="ARBA00022723"/>
    </source>
</evidence>